<sequence length="64" mass="7152">MLLIKHPLSWLSFQAVRWLASKAHSISALYGSHTAVPIVCDASNARTVAVREYHYLTRQVMAGK</sequence>
<protein>
    <recommendedName>
        <fullName evidence="3">Conjugal transfer protein</fullName>
    </recommendedName>
</protein>
<evidence type="ECO:0008006" key="3">
    <source>
        <dbReference type="Google" id="ProtNLM"/>
    </source>
</evidence>
<dbReference type="EMBL" id="CP015405">
    <property type="protein sequence ID" value="ARE64888.1"/>
    <property type="molecule type" value="Genomic_DNA"/>
</dbReference>
<evidence type="ECO:0000313" key="2">
    <source>
        <dbReference type="Proteomes" id="UP000092574"/>
    </source>
</evidence>
<name>A0A1V0QEK9_9FIRM</name>
<dbReference type="Proteomes" id="UP000092574">
    <property type="component" value="Chromosome"/>
</dbReference>
<keyword evidence="2" id="KW-1185">Reference proteome</keyword>
<dbReference type="KEGG" id="byl:A4V09_23990"/>
<organism evidence="1 2">
    <name type="scientific">Blautia pseudococcoides</name>
    <dbReference type="NCBI Taxonomy" id="1796616"/>
    <lineage>
        <taxon>Bacteria</taxon>
        <taxon>Bacillati</taxon>
        <taxon>Bacillota</taxon>
        <taxon>Clostridia</taxon>
        <taxon>Lachnospirales</taxon>
        <taxon>Lachnospiraceae</taxon>
        <taxon>Blautia</taxon>
    </lineage>
</organism>
<dbReference type="AlphaFoldDB" id="A0A1V0QEK9"/>
<accession>A0A1V0QEK9</accession>
<evidence type="ECO:0000313" key="1">
    <source>
        <dbReference type="EMBL" id="ARE64888.1"/>
    </source>
</evidence>
<proteinExistence type="predicted"/>
<gene>
    <name evidence="1" type="ORF">A4V09_23990</name>
</gene>
<reference evidence="1" key="1">
    <citation type="submission" date="2017-04" db="EMBL/GenBank/DDBJ databases">
        <title>Complete Genome Sequences of Twelve Strains of a Stable Defined Moderately Diverse Mouse Microbiota 2 (sDMDMm2).</title>
        <authorList>
            <person name="Uchimura Y."/>
            <person name="Wyss M."/>
            <person name="Brugiroux S."/>
            <person name="Limenitakis J.P."/>
            <person name="Stecher B."/>
            <person name="McCoy K.D."/>
            <person name="Macpherson A.J."/>
        </authorList>
    </citation>
    <scope>NUCLEOTIDE SEQUENCE</scope>
    <source>
        <strain evidence="1">YL58</strain>
    </source>
</reference>